<keyword evidence="2" id="KW-1185">Reference proteome</keyword>
<proteinExistence type="predicted"/>
<dbReference type="RefSeq" id="XP_005785217.1">
    <property type="nucleotide sequence ID" value="XM_005785160.1"/>
</dbReference>
<protein>
    <recommendedName>
        <fullName evidence="3">Pherophorin domain-containing protein</fullName>
    </recommendedName>
</protein>
<dbReference type="EnsemblProtists" id="EOD32788">
    <property type="protein sequence ID" value="EOD32788"/>
    <property type="gene ID" value="EMIHUDRAFT_441754"/>
</dbReference>
<organism evidence="1 2">
    <name type="scientific">Emiliania huxleyi (strain CCMP1516)</name>
    <dbReference type="NCBI Taxonomy" id="280463"/>
    <lineage>
        <taxon>Eukaryota</taxon>
        <taxon>Haptista</taxon>
        <taxon>Haptophyta</taxon>
        <taxon>Prymnesiophyceae</taxon>
        <taxon>Isochrysidales</taxon>
        <taxon>Noelaerhabdaceae</taxon>
        <taxon>Emiliania</taxon>
    </lineage>
</organism>
<dbReference type="Proteomes" id="UP000013827">
    <property type="component" value="Unassembled WGS sequence"/>
</dbReference>
<dbReference type="KEGG" id="ehx:EMIHUDRAFT_441754"/>
<dbReference type="PaxDb" id="2903-EOD32788"/>
<name>A0A0D3KAK3_EMIH1</name>
<dbReference type="GeneID" id="17278060"/>
<dbReference type="HOGENOM" id="CLU_1091693_0_0_1"/>
<reference evidence="2" key="1">
    <citation type="journal article" date="2013" name="Nature">
        <title>Pan genome of the phytoplankton Emiliania underpins its global distribution.</title>
        <authorList>
            <person name="Read B.A."/>
            <person name="Kegel J."/>
            <person name="Klute M.J."/>
            <person name="Kuo A."/>
            <person name="Lefebvre S.C."/>
            <person name="Maumus F."/>
            <person name="Mayer C."/>
            <person name="Miller J."/>
            <person name="Monier A."/>
            <person name="Salamov A."/>
            <person name="Young J."/>
            <person name="Aguilar M."/>
            <person name="Claverie J.M."/>
            <person name="Frickenhaus S."/>
            <person name="Gonzalez K."/>
            <person name="Herman E.K."/>
            <person name="Lin Y.C."/>
            <person name="Napier J."/>
            <person name="Ogata H."/>
            <person name="Sarno A.F."/>
            <person name="Shmutz J."/>
            <person name="Schroeder D."/>
            <person name="de Vargas C."/>
            <person name="Verret F."/>
            <person name="von Dassow P."/>
            <person name="Valentin K."/>
            <person name="Van de Peer Y."/>
            <person name="Wheeler G."/>
            <person name="Dacks J.B."/>
            <person name="Delwiche C.F."/>
            <person name="Dyhrman S.T."/>
            <person name="Glockner G."/>
            <person name="John U."/>
            <person name="Richards T."/>
            <person name="Worden A.Z."/>
            <person name="Zhang X."/>
            <person name="Grigoriev I.V."/>
            <person name="Allen A.E."/>
            <person name="Bidle K."/>
            <person name="Borodovsky M."/>
            <person name="Bowler C."/>
            <person name="Brownlee C."/>
            <person name="Cock J.M."/>
            <person name="Elias M."/>
            <person name="Gladyshev V.N."/>
            <person name="Groth M."/>
            <person name="Guda C."/>
            <person name="Hadaegh A."/>
            <person name="Iglesias-Rodriguez M.D."/>
            <person name="Jenkins J."/>
            <person name="Jones B.M."/>
            <person name="Lawson T."/>
            <person name="Leese F."/>
            <person name="Lindquist E."/>
            <person name="Lobanov A."/>
            <person name="Lomsadze A."/>
            <person name="Malik S.B."/>
            <person name="Marsh M.E."/>
            <person name="Mackinder L."/>
            <person name="Mock T."/>
            <person name="Mueller-Roeber B."/>
            <person name="Pagarete A."/>
            <person name="Parker M."/>
            <person name="Probert I."/>
            <person name="Quesneville H."/>
            <person name="Raines C."/>
            <person name="Rensing S.A."/>
            <person name="Riano-Pachon D.M."/>
            <person name="Richier S."/>
            <person name="Rokitta S."/>
            <person name="Shiraiwa Y."/>
            <person name="Soanes D.M."/>
            <person name="van der Giezen M."/>
            <person name="Wahlund T.M."/>
            <person name="Williams B."/>
            <person name="Wilson W."/>
            <person name="Wolfe G."/>
            <person name="Wurch L.L."/>
        </authorList>
    </citation>
    <scope>NUCLEOTIDE SEQUENCE</scope>
</reference>
<evidence type="ECO:0008006" key="3">
    <source>
        <dbReference type="Google" id="ProtNLM"/>
    </source>
</evidence>
<evidence type="ECO:0000313" key="1">
    <source>
        <dbReference type="EnsemblProtists" id="EOD32788"/>
    </source>
</evidence>
<reference evidence="1" key="2">
    <citation type="submission" date="2024-10" db="UniProtKB">
        <authorList>
            <consortium name="EnsemblProtists"/>
        </authorList>
    </citation>
    <scope>IDENTIFICATION</scope>
</reference>
<sequence length="278" mass="29903">MLAAFAATLSFVQPSISSAAARHTCCRGGCVRSIEWPPAGIVITVLSGIAIFARPESPLWDLIQPEAAVVRVPAISSLCRDDGWELRLSIGRDMAQSVDVALQVRFERDGRFGEYPQGTAALRRPSKFFASTGLWSAVSEAGDERHSLEMRLECSGLGRDGEQGSRPDPREEWIPPGPLFLTASLEADERATRLAAPRCGTARVPTTLHGTCSSLPQSTECSYTRLAALGGGGEATVIRFDEGRVTAKEYGAFGRWTGLSELRVVGSLEARPLQPSQT</sequence>
<evidence type="ECO:0000313" key="2">
    <source>
        <dbReference type="Proteomes" id="UP000013827"/>
    </source>
</evidence>
<accession>A0A0D3KAK3</accession>
<dbReference type="AlphaFoldDB" id="A0A0D3KAK3"/>